<dbReference type="KEGG" id="ahel:Q31a_33490"/>
<evidence type="ECO:0000313" key="2">
    <source>
        <dbReference type="Proteomes" id="UP000318017"/>
    </source>
</evidence>
<sequence length="120" mass="13631">MSVQEKTRWKNWADNLRQEMMTSLTSEVTKTVDVITEETATSKAESTLHSVRFWKACQAGKSPNDTLSVAGFEIDFEPEDDKKVHEVTLRLNKTWMTILQRVLDRSRSGRNGGKAVLQSS</sequence>
<dbReference type="Proteomes" id="UP000318017">
    <property type="component" value="Chromosome"/>
</dbReference>
<keyword evidence="2" id="KW-1185">Reference proteome</keyword>
<proteinExistence type="predicted"/>
<organism evidence="1 2">
    <name type="scientific">Aureliella helgolandensis</name>
    <dbReference type="NCBI Taxonomy" id="2527968"/>
    <lineage>
        <taxon>Bacteria</taxon>
        <taxon>Pseudomonadati</taxon>
        <taxon>Planctomycetota</taxon>
        <taxon>Planctomycetia</taxon>
        <taxon>Pirellulales</taxon>
        <taxon>Pirellulaceae</taxon>
        <taxon>Aureliella</taxon>
    </lineage>
</organism>
<protein>
    <submittedName>
        <fullName evidence="1">Uncharacterized protein</fullName>
    </submittedName>
</protein>
<dbReference type="RefSeq" id="WP_145079560.1">
    <property type="nucleotide sequence ID" value="NZ_CP036298.1"/>
</dbReference>
<accession>A0A518G8W0</accession>
<reference evidence="1 2" key="1">
    <citation type="submission" date="2019-02" db="EMBL/GenBank/DDBJ databases">
        <title>Deep-cultivation of Planctomycetes and their phenomic and genomic characterization uncovers novel biology.</title>
        <authorList>
            <person name="Wiegand S."/>
            <person name="Jogler M."/>
            <person name="Boedeker C."/>
            <person name="Pinto D."/>
            <person name="Vollmers J."/>
            <person name="Rivas-Marin E."/>
            <person name="Kohn T."/>
            <person name="Peeters S.H."/>
            <person name="Heuer A."/>
            <person name="Rast P."/>
            <person name="Oberbeckmann S."/>
            <person name="Bunk B."/>
            <person name="Jeske O."/>
            <person name="Meyerdierks A."/>
            <person name="Storesund J.E."/>
            <person name="Kallscheuer N."/>
            <person name="Luecker S."/>
            <person name="Lage O.M."/>
            <person name="Pohl T."/>
            <person name="Merkel B.J."/>
            <person name="Hornburger P."/>
            <person name="Mueller R.-W."/>
            <person name="Bruemmer F."/>
            <person name="Labrenz M."/>
            <person name="Spormann A.M."/>
            <person name="Op den Camp H."/>
            <person name="Overmann J."/>
            <person name="Amann R."/>
            <person name="Jetten M.S.M."/>
            <person name="Mascher T."/>
            <person name="Medema M.H."/>
            <person name="Devos D.P."/>
            <person name="Kaster A.-K."/>
            <person name="Ovreas L."/>
            <person name="Rohde M."/>
            <person name="Galperin M.Y."/>
            <person name="Jogler C."/>
        </authorList>
    </citation>
    <scope>NUCLEOTIDE SEQUENCE [LARGE SCALE GENOMIC DNA]</scope>
    <source>
        <strain evidence="1 2">Q31a</strain>
    </source>
</reference>
<gene>
    <name evidence="1" type="ORF">Q31a_33490</name>
</gene>
<dbReference type="AlphaFoldDB" id="A0A518G8W0"/>
<name>A0A518G8W0_9BACT</name>
<dbReference type="EMBL" id="CP036298">
    <property type="protein sequence ID" value="QDV25027.1"/>
    <property type="molecule type" value="Genomic_DNA"/>
</dbReference>
<evidence type="ECO:0000313" key="1">
    <source>
        <dbReference type="EMBL" id="QDV25027.1"/>
    </source>
</evidence>